<evidence type="ECO:0000313" key="4">
    <source>
        <dbReference type="Proteomes" id="UP000652761"/>
    </source>
</evidence>
<dbReference type="Gene3D" id="1.25.40.10">
    <property type="entry name" value="Tetratricopeptide repeat domain"/>
    <property type="match status" value="1"/>
</dbReference>
<dbReference type="OrthoDB" id="1936721at2759"/>
<reference evidence="3" key="1">
    <citation type="submission" date="2017-07" db="EMBL/GenBank/DDBJ databases">
        <title>Taro Niue Genome Assembly and Annotation.</title>
        <authorList>
            <person name="Atibalentja N."/>
            <person name="Keating K."/>
            <person name="Fields C.J."/>
        </authorList>
    </citation>
    <scope>NUCLEOTIDE SEQUENCE</scope>
    <source>
        <strain evidence="3">Niue_2</strain>
        <tissue evidence="3">Leaf</tissue>
    </source>
</reference>
<dbReference type="AlphaFoldDB" id="A0A843VWV6"/>
<accession>A0A843VWV6</accession>
<dbReference type="NCBIfam" id="TIGR00756">
    <property type="entry name" value="PPR"/>
    <property type="match status" value="1"/>
</dbReference>
<gene>
    <name evidence="3" type="ORF">Taro_031507</name>
</gene>
<keyword evidence="4" id="KW-1185">Reference proteome</keyword>
<dbReference type="Proteomes" id="UP000652761">
    <property type="component" value="Unassembled WGS sequence"/>
</dbReference>
<feature type="repeat" description="PPR" evidence="2">
    <location>
        <begin position="92"/>
        <end position="126"/>
    </location>
</feature>
<dbReference type="EMBL" id="NMUH01002240">
    <property type="protein sequence ID" value="MQL98797.1"/>
    <property type="molecule type" value="Genomic_DNA"/>
</dbReference>
<keyword evidence="1" id="KW-0677">Repeat</keyword>
<evidence type="ECO:0008006" key="5">
    <source>
        <dbReference type="Google" id="ProtNLM"/>
    </source>
</evidence>
<dbReference type="Pfam" id="PF01535">
    <property type="entry name" value="PPR"/>
    <property type="match status" value="2"/>
</dbReference>
<organism evidence="3 4">
    <name type="scientific">Colocasia esculenta</name>
    <name type="common">Wild taro</name>
    <name type="synonym">Arum esculentum</name>
    <dbReference type="NCBI Taxonomy" id="4460"/>
    <lineage>
        <taxon>Eukaryota</taxon>
        <taxon>Viridiplantae</taxon>
        <taxon>Streptophyta</taxon>
        <taxon>Embryophyta</taxon>
        <taxon>Tracheophyta</taxon>
        <taxon>Spermatophyta</taxon>
        <taxon>Magnoliopsida</taxon>
        <taxon>Liliopsida</taxon>
        <taxon>Araceae</taxon>
        <taxon>Aroideae</taxon>
        <taxon>Colocasieae</taxon>
        <taxon>Colocasia</taxon>
    </lineage>
</organism>
<comment type="caution">
    <text evidence="3">The sequence shown here is derived from an EMBL/GenBank/DDBJ whole genome shotgun (WGS) entry which is preliminary data.</text>
</comment>
<evidence type="ECO:0000313" key="3">
    <source>
        <dbReference type="EMBL" id="MQL98797.1"/>
    </source>
</evidence>
<sequence length="130" mass="14787">MINFAPCPRPQARLGRRSACRHRSYLHVWRLLCDARSARRVFEKGSHESSISLWNALISGFVNSGNACADIGALDVVKWMHEYSSRFGIRLNVYVATSLVNMYAKCGCMDMAKKLFDEMPKRGMPRCGRQ</sequence>
<dbReference type="PROSITE" id="PS51375">
    <property type="entry name" value="PPR"/>
    <property type="match status" value="1"/>
</dbReference>
<dbReference type="InterPro" id="IPR002885">
    <property type="entry name" value="PPR_rpt"/>
</dbReference>
<protein>
    <recommendedName>
        <fullName evidence="5">Pentatricopeptide repeat-containing protein</fullName>
    </recommendedName>
</protein>
<proteinExistence type="predicted"/>
<name>A0A843VWV6_COLES</name>
<evidence type="ECO:0000256" key="2">
    <source>
        <dbReference type="PROSITE-ProRule" id="PRU00708"/>
    </source>
</evidence>
<dbReference type="InterPro" id="IPR011990">
    <property type="entry name" value="TPR-like_helical_dom_sf"/>
</dbReference>
<evidence type="ECO:0000256" key="1">
    <source>
        <dbReference type="ARBA" id="ARBA00022737"/>
    </source>
</evidence>
<dbReference type="GO" id="GO:0009451">
    <property type="term" value="P:RNA modification"/>
    <property type="evidence" value="ECO:0007669"/>
    <property type="project" value="InterPro"/>
</dbReference>
<dbReference type="InterPro" id="IPR046960">
    <property type="entry name" value="PPR_At4g14850-like_plant"/>
</dbReference>
<dbReference type="GO" id="GO:0003723">
    <property type="term" value="F:RNA binding"/>
    <property type="evidence" value="ECO:0007669"/>
    <property type="project" value="InterPro"/>
</dbReference>
<dbReference type="PANTHER" id="PTHR47926">
    <property type="entry name" value="PENTATRICOPEPTIDE REPEAT-CONTAINING PROTEIN"/>
    <property type="match status" value="1"/>
</dbReference>